<sequence>MVWCIVSFLPVLLLEVVGATTYPICPTMETFRHCQIQANKTILGSRHVVLQGHCSGRIAFRIGFVVATESARASVNVSTLLTMLDDFKGAVFIPNLQHALRHEKAELQLEHLVAITREARVVSDAAAVGRLQHGVISPIDVCILSSPKHNVFVRVEVYTGLRCSVLHWLQDSLPQDSLQKRQPRCSLPLDPVRLVSFLLMYVMDLRSLEEAGAGHPDPHSGNIVLRSRGKYVWTDLGSSQSMLVTNRVHVFQKYMVDMVTLASHVVQHPTVHEVLVAFSSAALQTASTPLQLCRSVLASSLAALQQGRADFNDEVIKEVGVALFRDDLSKLKARMDRMSQGEDTLNIFPNSPNLNLIRRLGHPRPDFLGSQAFRGFFEAGSAFDTTSTSTVIGWSACDGVRSLTHLAFPPCVEGNIFDKSPAPSPFEDEAETADATPSEKPEKTKEELEALAASPAVEAHSEISRLTARGIETREFTLSWEEKVVDRKMKALMSELGWSDPSELEGAVPFFDPDDPAGFPLTFRFKLPRRKAAATESPGDDKEAEPALEGKEDPSLLCTWLLASDQRTEEEAEAEAHDAEEDAEEEQVQSLARGWSAYHTCALSAAGGVKCWGHADGGRIGTGDESNRGDGADEMGSSLPELDLGDGRTAAEVAVGIYATCARLDTGAVKCWGVGNNGRLGYGDTIFRGDEANEMGNFLPEVDLGGLSAVQVIAGNQHFCARLSDGSLKCWGINDAGQLGLGDTNDRGDQADEMGSNLPTVDLGAGRTAVHVTAGDKHTCALLDNDDVICWGRADLGALGHYDSNNGANMGDEADEMGSSLATVDFGAGRRAKEIVRHARCLMMAPRSVGGTTIRASWDLEIPPPVEKRSSADQPAVDLGQGDAANEMGDKLPVVNVGFPATITNYTQFKHHKHQLHPKHQLHGVEFQYQKRQLDKLHFEFQCQQLIKRDILCQHFKHDIQHDIFHIDLLEFNIVELDLVNFNILHLNIVQHDIFHIIFLGYDLSDVDAQQHNHELNDVDAHHRDTRAEEAALQVDASEEAKAAEFAASLNLNISQSSQTGGVLGEVSAELATGQLKVVAFLPEALERNVTVTAFSSTSQLEISRVEVSPQVLSQVAETAEETGAILLSMTSLSPQTASKFQDQRLEGEARSVAGSEAVSVNLRAPDGRALSVQNLVTPLRIVIKTDKQNATCAFWDEQEKRWSFRGLETVPDPTPGQITCLTSHLSIFSAVAQVIWENTVIALVCSGWDLVSPEGLQRLAETHWQSSLPAASVFTFVALFLLVFVRAVIMDRRSQAIVPWEEIEPVLFRQAATPEGGEEEVPKGWCLRRVAEIKDWTFWCAGICFGIQDFASFILECKAPEASVNRCIRSLHAHRSGVATDSLRIILQPDEKFELEEEPERRQVVRAQGRRSRFSRLVQEVGRNMDDFRVALRDLGARWNVHIHGASTVRSILTSRWYIRVGLLFPAFHPWIALLRLSLLTSYKVRVSLIFLKLATAGATNALFFTSSSPPLDSDPACRTPQSLGARLVQNTVVGMVSACLGDCVVFALFLVQDRKPIAKDWTEEAKKWQLAVWKMRAVVFWLVWLAYLAISLLYILVFLANRTWLVLPLFLALALGTTASLALLNSRIRRSIEAKWLEGHETQAFRGEPEEEAPPSRRTSEHSWHFHVGRGDFVQAVDSAQLFSHWNFLWPLLKLLSSFLGAAPLRGAGAELCGAFSVDLAAEKRFLTNMTTPVWCDKDFTIGVRGTYRLNSDGTVIRDCEPSSDDDLHLKDDGTGLEESSVKTTSIRYEGTWQALEEEGKVSVNLRTRIRTTSDGKTVSEGTNMFETLQWRGDAFED</sequence>
<dbReference type="InterPro" id="IPR000203">
    <property type="entry name" value="GPS"/>
</dbReference>
<name>A0A1Q9CUS3_SYMMI</name>
<comment type="subcellular location">
    <subcellularLocation>
        <location evidence="1">Membrane</location>
    </subcellularLocation>
</comment>
<dbReference type="InterPro" id="IPR051553">
    <property type="entry name" value="Ran_GTPase-activating"/>
</dbReference>
<feature type="region of interest" description="Disordered" evidence="7">
    <location>
        <begin position="530"/>
        <end position="551"/>
    </location>
</feature>
<feature type="compositionally biased region" description="Basic and acidic residues" evidence="7">
    <location>
        <begin position="567"/>
        <end position="577"/>
    </location>
</feature>
<evidence type="ECO:0000256" key="7">
    <source>
        <dbReference type="SAM" id="MobiDB-lite"/>
    </source>
</evidence>
<feature type="transmembrane region" description="Helical" evidence="8">
    <location>
        <begin position="1269"/>
        <end position="1290"/>
    </location>
</feature>
<dbReference type="SMART" id="SM00303">
    <property type="entry name" value="GPS"/>
    <property type="match status" value="1"/>
</dbReference>
<proteinExistence type="predicted"/>
<keyword evidence="5" id="KW-1015">Disulfide bond</keyword>
<dbReference type="GO" id="GO:0016020">
    <property type="term" value="C:membrane"/>
    <property type="evidence" value="ECO:0007669"/>
    <property type="project" value="UniProtKB-SubCell"/>
</dbReference>
<dbReference type="SUPFAM" id="SSF50985">
    <property type="entry name" value="RCC1/BLIP-II"/>
    <property type="match status" value="1"/>
</dbReference>
<evidence type="ECO:0000313" key="12">
    <source>
        <dbReference type="Proteomes" id="UP000186817"/>
    </source>
</evidence>
<feature type="repeat" description="RCC1" evidence="6">
    <location>
        <begin position="667"/>
        <end position="725"/>
    </location>
</feature>
<evidence type="ECO:0000313" key="11">
    <source>
        <dbReference type="EMBL" id="OLP86673.1"/>
    </source>
</evidence>
<feature type="compositionally biased region" description="Basic and acidic residues" evidence="7">
    <location>
        <begin position="539"/>
        <end position="551"/>
    </location>
</feature>
<feature type="region of interest" description="Disordered" evidence="7">
    <location>
        <begin position="567"/>
        <end position="588"/>
    </location>
</feature>
<feature type="chain" id="PRO_5012548162" evidence="9">
    <location>
        <begin position="20"/>
        <end position="1840"/>
    </location>
</feature>
<dbReference type="Pfam" id="PF13540">
    <property type="entry name" value="RCC1_2"/>
    <property type="match status" value="2"/>
</dbReference>
<evidence type="ECO:0000256" key="2">
    <source>
        <dbReference type="ARBA" id="ARBA00022692"/>
    </source>
</evidence>
<evidence type="ECO:0000256" key="6">
    <source>
        <dbReference type="PROSITE-ProRule" id="PRU00235"/>
    </source>
</evidence>
<feature type="transmembrane region" description="Helical" evidence="8">
    <location>
        <begin position="1579"/>
        <end position="1601"/>
    </location>
</feature>
<gene>
    <name evidence="11" type="primary">HERC1</name>
    <name evidence="11" type="ORF">AK812_SmicGene32203</name>
</gene>
<dbReference type="InterPro" id="IPR000408">
    <property type="entry name" value="Reg_chr_condens"/>
</dbReference>
<dbReference type="Pfam" id="PF01825">
    <property type="entry name" value="GPS"/>
    <property type="match status" value="1"/>
</dbReference>
<dbReference type="OrthoDB" id="418454at2759"/>
<dbReference type="Proteomes" id="UP000186817">
    <property type="component" value="Unassembled WGS sequence"/>
</dbReference>
<dbReference type="PANTHER" id="PTHR45982">
    <property type="entry name" value="REGULATOR OF CHROMOSOME CONDENSATION"/>
    <property type="match status" value="1"/>
</dbReference>
<keyword evidence="2 8" id="KW-0812">Transmembrane</keyword>
<keyword evidence="12" id="KW-1185">Reference proteome</keyword>
<feature type="compositionally biased region" description="Acidic residues" evidence="7">
    <location>
        <begin position="578"/>
        <end position="587"/>
    </location>
</feature>
<accession>A0A1Q9CUS3</accession>
<feature type="signal peptide" evidence="9">
    <location>
        <begin position="1"/>
        <end position="19"/>
    </location>
</feature>
<feature type="transmembrane region" description="Helical" evidence="8">
    <location>
        <begin position="1607"/>
        <end position="1626"/>
    </location>
</feature>
<keyword evidence="9" id="KW-0732">Signal</keyword>
<dbReference type="GO" id="GO:0005737">
    <property type="term" value="C:cytoplasm"/>
    <property type="evidence" value="ECO:0007669"/>
    <property type="project" value="TreeGrafter"/>
</dbReference>
<protein>
    <submittedName>
        <fullName evidence="11">Putative E3 ubiquitin-protein ligase HERC1</fullName>
    </submittedName>
</protein>
<evidence type="ECO:0000256" key="4">
    <source>
        <dbReference type="ARBA" id="ARBA00023136"/>
    </source>
</evidence>
<evidence type="ECO:0000256" key="3">
    <source>
        <dbReference type="ARBA" id="ARBA00022989"/>
    </source>
</evidence>
<dbReference type="InterPro" id="IPR009091">
    <property type="entry name" value="RCC1/BLIP-II"/>
</dbReference>
<dbReference type="Gene3D" id="2.60.220.50">
    <property type="match status" value="1"/>
</dbReference>
<feature type="region of interest" description="Disordered" evidence="7">
    <location>
        <begin position="418"/>
        <end position="445"/>
    </location>
</feature>
<dbReference type="GO" id="GO:0005085">
    <property type="term" value="F:guanyl-nucleotide exchange factor activity"/>
    <property type="evidence" value="ECO:0007669"/>
    <property type="project" value="TreeGrafter"/>
</dbReference>
<dbReference type="PROSITE" id="PS50221">
    <property type="entry name" value="GAIN_B"/>
    <property type="match status" value="1"/>
</dbReference>
<reference evidence="11 12" key="1">
    <citation type="submission" date="2016-02" db="EMBL/GenBank/DDBJ databases">
        <title>Genome analysis of coral dinoflagellate symbionts highlights evolutionary adaptations to a symbiotic lifestyle.</title>
        <authorList>
            <person name="Aranda M."/>
            <person name="Li Y."/>
            <person name="Liew Y.J."/>
            <person name="Baumgarten S."/>
            <person name="Simakov O."/>
            <person name="Wilson M."/>
            <person name="Piel J."/>
            <person name="Ashoor H."/>
            <person name="Bougouffa S."/>
            <person name="Bajic V.B."/>
            <person name="Ryu T."/>
            <person name="Ravasi T."/>
            <person name="Bayer T."/>
            <person name="Micklem G."/>
            <person name="Kim H."/>
            <person name="Bhak J."/>
            <person name="Lajeunesse T.C."/>
            <person name="Voolstra C.R."/>
        </authorList>
    </citation>
    <scope>NUCLEOTIDE SEQUENCE [LARGE SCALE GENOMIC DNA]</scope>
    <source>
        <strain evidence="11 12">CCMP2467</strain>
    </source>
</reference>
<feature type="region of interest" description="Disordered" evidence="7">
    <location>
        <begin position="622"/>
        <end position="643"/>
    </location>
</feature>
<dbReference type="PROSITE" id="PS50012">
    <property type="entry name" value="RCC1_3"/>
    <property type="match status" value="2"/>
</dbReference>
<organism evidence="11 12">
    <name type="scientific">Symbiodinium microadriaticum</name>
    <name type="common">Dinoflagellate</name>
    <name type="synonym">Zooxanthella microadriatica</name>
    <dbReference type="NCBI Taxonomy" id="2951"/>
    <lineage>
        <taxon>Eukaryota</taxon>
        <taxon>Sar</taxon>
        <taxon>Alveolata</taxon>
        <taxon>Dinophyceae</taxon>
        <taxon>Suessiales</taxon>
        <taxon>Symbiodiniaceae</taxon>
        <taxon>Symbiodinium</taxon>
    </lineage>
</organism>
<evidence type="ECO:0000259" key="10">
    <source>
        <dbReference type="PROSITE" id="PS50221"/>
    </source>
</evidence>
<keyword evidence="4 8" id="KW-0472">Membrane</keyword>
<evidence type="ECO:0000256" key="1">
    <source>
        <dbReference type="ARBA" id="ARBA00004370"/>
    </source>
</evidence>
<evidence type="ECO:0000256" key="8">
    <source>
        <dbReference type="SAM" id="Phobius"/>
    </source>
</evidence>
<comment type="caution">
    <text evidence="11">The sequence shown here is derived from an EMBL/GenBank/DDBJ whole genome shotgun (WGS) entry which is preliminary data.</text>
</comment>
<dbReference type="PANTHER" id="PTHR45982:SF1">
    <property type="entry name" value="REGULATOR OF CHROMOSOME CONDENSATION"/>
    <property type="match status" value="1"/>
</dbReference>
<keyword evidence="3 8" id="KW-1133">Transmembrane helix</keyword>
<feature type="domain" description="GAIN-B" evidence="10">
    <location>
        <begin position="1077"/>
        <end position="1239"/>
    </location>
</feature>
<dbReference type="InterPro" id="IPR057244">
    <property type="entry name" value="GAIN_B"/>
</dbReference>
<dbReference type="EMBL" id="LSRX01000904">
    <property type="protein sequence ID" value="OLP86673.1"/>
    <property type="molecule type" value="Genomic_DNA"/>
</dbReference>
<feature type="transmembrane region" description="Helical" evidence="8">
    <location>
        <begin position="1458"/>
        <end position="1478"/>
    </location>
</feature>
<evidence type="ECO:0000256" key="9">
    <source>
        <dbReference type="SAM" id="SignalP"/>
    </source>
</evidence>
<evidence type="ECO:0000256" key="5">
    <source>
        <dbReference type="ARBA" id="ARBA00023157"/>
    </source>
</evidence>
<feature type="repeat" description="RCC1" evidence="6">
    <location>
        <begin position="726"/>
        <end position="785"/>
    </location>
</feature>
<dbReference type="Gene3D" id="2.130.10.30">
    <property type="entry name" value="Regulator of chromosome condensation 1/beta-lactamase-inhibitor protein II"/>
    <property type="match status" value="1"/>
</dbReference>
<feature type="transmembrane region" description="Helical" evidence="8">
    <location>
        <begin position="1529"/>
        <end position="1553"/>
    </location>
</feature>
<dbReference type="InterPro" id="IPR046338">
    <property type="entry name" value="GAIN_dom_sf"/>
</dbReference>